<comment type="caution">
    <text evidence="2">The sequence shown here is derived from an EMBL/GenBank/DDBJ whole genome shotgun (WGS) entry which is preliminary data.</text>
</comment>
<organism evidence="2 3">
    <name type="scientific">Holothuria leucospilota</name>
    <name type="common">Black long sea cucumber</name>
    <name type="synonym">Mertensiothuria leucospilota</name>
    <dbReference type="NCBI Taxonomy" id="206669"/>
    <lineage>
        <taxon>Eukaryota</taxon>
        <taxon>Metazoa</taxon>
        <taxon>Echinodermata</taxon>
        <taxon>Eleutherozoa</taxon>
        <taxon>Echinozoa</taxon>
        <taxon>Holothuroidea</taxon>
        <taxon>Aspidochirotacea</taxon>
        <taxon>Aspidochirotida</taxon>
        <taxon>Holothuriidae</taxon>
        <taxon>Holothuria</taxon>
    </lineage>
</organism>
<sequence>MKIDAFFVVLLFWQATVTTFGSDTCPPGVDRVNCFVSPCLFATCPAYPGATCVANYCGGCFAEWYQSGVLVNCLIQI</sequence>
<gene>
    <name evidence="2" type="ORF">HOLleu_41270</name>
</gene>
<keyword evidence="3" id="KW-1185">Reference proteome</keyword>
<feature type="signal peptide" evidence="1">
    <location>
        <begin position="1"/>
        <end position="19"/>
    </location>
</feature>
<accession>A0A9Q0YDR3</accession>
<dbReference type="EMBL" id="JAIZAY010000023">
    <property type="protein sequence ID" value="KAJ8019616.1"/>
    <property type="molecule type" value="Genomic_DNA"/>
</dbReference>
<evidence type="ECO:0000256" key="1">
    <source>
        <dbReference type="SAM" id="SignalP"/>
    </source>
</evidence>
<feature type="chain" id="PRO_5040196068" evidence="1">
    <location>
        <begin position="20"/>
        <end position="77"/>
    </location>
</feature>
<keyword evidence="1" id="KW-0732">Signal</keyword>
<proteinExistence type="predicted"/>
<dbReference type="OrthoDB" id="10037294at2759"/>
<evidence type="ECO:0000313" key="2">
    <source>
        <dbReference type="EMBL" id="KAJ8019616.1"/>
    </source>
</evidence>
<protein>
    <submittedName>
        <fullName evidence="2">Uncharacterized protein</fullName>
    </submittedName>
</protein>
<dbReference type="AlphaFoldDB" id="A0A9Q0YDR3"/>
<evidence type="ECO:0000313" key="3">
    <source>
        <dbReference type="Proteomes" id="UP001152320"/>
    </source>
</evidence>
<reference evidence="2" key="1">
    <citation type="submission" date="2021-10" db="EMBL/GenBank/DDBJ databases">
        <title>Tropical sea cucumber genome reveals ecological adaptation and Cuvierian tubules defense mechanism.</title>
        <authorList>
            <person name="Chen T."/>
        </authorList>
    </citation>
    <scope>NUCLEOTIDE SEQUENCE</scope>
    <source>
        <strain evidence="2">Nanhai2018</strain>
        <tissue evidence="2">Muscle</tissue>
    </source>
</reference>
<name>A0A9Q0YDR3_HOLLE</name>
<dbReference type="Proteomes" id="UP001152320">
    <property type="component" value="Chromosome 23"/>
</dbReference>